<dbReference type="GO" id="GO:0000976">
    <property type="term" value="F:transcription cis-regulatory region binding"/>
    <property type="evidence" value="ECO:0007669"/>
    <property type="project" value="TreeGrafter"/>
</dbReference>
<feature type="non-terminal residue" evidence="5">
    <location>
        <position position="1"/>
    </location>
</feature>
<dbReference type="Gene3D" id="3.40.50.2300">
    <property type="match status" value="2"/>
</dbReference>
<accession>D3AIB7</accession>
<dbReference type="PANTHER" id="PTHR30146">
    <property type="entry name" value="LACI-RELATED TRANSCRIPTIONAL REPRESSOR"/>
    <property type="match status" value="1"/>
</dbReference>
<reference evidence="5 6" key="1">
    <citation type="submission" date="2010-01" db="EMBL/GenBank/DDBJ databases">
        <authorList>
            <person name="Weinstock G."/>
            <person name="Sodergren E."/>
            <person name="Clifton S."/>
            <person name="Fulton L."/>
            <person name="Fulton B."/>
            <person name="Courtney L."/>
            <person name="Fronick C."/>
            <person name="Harrison M."/>
            <person name="Strong C."/>
            <person name="Farmer C."/>
            <person name="Delahaunty K."/>
            <person name="Markovic C."/>
            <person name="Hall O."/>
            <person name="Minx P."/>
            <person name="Tomlinson C."/>
            <person name="Mitreva M."/>
            <person name="Nelson J."/>
            <person name="Hou S."/>
            <person name="Wollam A."/>
            <person name="Pepin K.H."/>
            <person name="Johnson M."/>
            <person name="Bhonagiri V."/>
            <person name="Nash W.E."/>
            <person name="Warren W."/>
            <person name="Chinwalla A."/>
            <person name="Mardis E.R."/>
            <person name="Wilson R.K."/>
        </authorList>
    </citation>
    <scope>NUCLEOTIDE SEQUENCE [LARGE SCALE GENOMIC DNA]</scope>
    <source>
        <strain evidence="5 6">DSM 13479</strain>
    </source>
</reference>
<keyword evidence="2" id="KW-0238">DNA-binding</keyword>
<evidence type="ECO:0000256" key="1">
    <source>
        <dbReference type="ARBA" id="ARBA00023015"/>
    </source>
</evidence>
<evidence type="ECO:0000256" key="2">
    <source>
        <dbReference type="ARBA" id="ARBA00023125"/>
    </source>
</evidence>
<dbReference type="EMBL" id="ACIO01000276">
    <property type="protein sequence ID" value="EFC98444.1"/>
    <property type="molecule type" value="Genomic_DNA"/>
</dbReference>
<evidence type="ECO:0000256" key="3">
    <source>
        <dbReference type="ARBA" id="ARBA00023163"/>
    </source>
</evidence>
<dbReference type="InterPro" id="IPR028082">
    <property type="entry name" value="Peripla_BP_I"/>
</dbReference>
<evidence type="ECO:0000313" key="5">
    <source>
        <dbReference type="EMBL" id="EFC98444.1"/>
    </source>
</evidence>
<evidence type="ECO:0000259" key="4">
    <source>
        <dbReference type="Pfam" id="PF13377"/>
    </source>
</evidence>
<gene>
    <name evidence="5" type="ORF">CLOSTHATH_03357</name>
</gene>
<dbReference type="AlphaFoldDB" id="D3AIB7"/>
<dbReference type="PANTHER" id="PTHR30146:SF109">
    <property type="entry name" value="HTH-TYPE TRANSCRIPTIONAL REGULATOR GALS"/>
    <property type="match status" value="1"/>
</dbReference>
<dbReference type="GO" id="GO:0003700">
    <property type="term" value="F:DNA-binding transcription factor activity"/>
    <property type="evidence" value="ECO:0007669"/>
    <property type="project" value="TreeGrafter"/>
</dbReference>
<dbReference type="InterPro" id="IPR046335">
    <property type="entry name" value="LacI/GalR-like_sensor"/>
</dbReference>
<dbReference type="CDD" id="cd06267">
    <property type="entry name" value="PBP1_LacI_sugar_binding-like"/>
    <property type="match status" value="1"/>
</dbReference>
<evidence type="ECO:0000313" key="6">
    <source>
        <dbReference type="Proteomes" id="UP000004968"/>
    </source>
</evidence>
<sequence>TAILATNNTMTIGALKALKQLNLRIPEEISIAGFNGIDHLELMETRPTVADYDPYKIGKAAGKAILERIKDNSIDNREYIFSPSLIRGNAVASV</sequence>
<feature type="domain" description="Transcriptional regulator LacI/GalR-like sensor" evidence="4">
    <location>
        <begin position="1"/>
        <end position="88"/>
    </location>
</feature>
<proteinExistence type="predicted"/>
<keyword evidence="3" id="KW-0804">Transcription</keyword>
<keyword evidence="1" id="KW-0805">Transcription regulation</keyword>
<dbReference type="HOGENOM" id="CLU_037628_15_4_9"/>
<name>D3AIB7_9FIRM</name>
<comment type="caution">
    <text evidence="5">The sequence shown here is derived from an EMBL/GenBank/DDBJ whole genome shotgun (WGS) entry which is preliminary data.</text>
</comment>
<organism evidence="5 6">
    <name type="scientific">Hungatella hathewayi DSM 13479</name>
    <dbReference type="NCBI Taxonomy" id="566550"/>
    <lineage>
        <taxon>Bacteria</taxon>
        <taxon>Bacillati</taxon>
        <taxon>Bacillota</taxon>
        <taxon>Clostridia</taxon>
        <taxon>Lachnospirales</taxon>
        <taxon>Lachnospiraceae</taxon>
        <taxon>Hungatella</taxon>
    </lineage>
</organism>
<protein>
    <recommendedName>
        <fullName evidence="4">Transcriptional regulator LacI/GalR-like sensor domain-containing protein</fullName>
    </recommendedName>
</protein>
<dbReference type="RefSeq" id="WP_006773830.1">
    <property type="nucleotide sequence ID" value="NZ_GG667664.1"/>
</dbReference>
<dbReference type="Proteomes" id="UP000004968">
    <property type="component" value="Unassembled WGS sequence"/>
</dbReference>
<dbReference type="SUPFAM" id="SSF53822">
    <property type="entry name" value="Periplasmic binding protein-like I"/>
    <property type="match status" value="1"/>
</dbReference>
<dbReference type="Pfam" id="PF13377">
    <property type="entry name" value="Peripla_BP_3"/>
    <property type="match status" value="1"/>
</dbReference>